<dbReference type="GO" id="GO:0016020">
    <property type="term" value="C:membrane"/>
    <property type="evidence" value="ECO:0007669"/>
    <property type="project" value="UniProtKB-SubCell"/>
</dbReference>
<dbReference type="OrthoDB" id="61124at2759"/>
<dbReference type="PANTHER" id="PTHR31501:SF7">
    <property type="entry name" value="CALCIUM RELEASE-ACTIVATED CALCIUM CHANNEL PROTEIN 1"/>
    <property type="match status" value="1"/>
</dbReference>
<evidence type="ECO:0000256" key="7">
    <source>
        <dbReference type="SAM" id="MobiDB-lite"/>
    </source>
</evidence>
<keyword evidence="4 8" id="KW-1133">Transmembrane helix</keyword>
<protein>
    <recommendedName>
        <fullName evidence="11">Calcium release-activated calcium channel protein 1</fullName>
    </recommendedName>
</protein>
<evidence type="ECO:0000256" key="8">
    <source>
        <dbReference type="SAM" id="Phobius"/>
    </source>
</evidence>
<feature type="transmembrane region" description="Helical" evidence="8">
    <location>
        <begin position="463"/>
        <end position="485"/>
    </location>
</feature>
<dbReference type="Gene3D" id="1.20.140.140">
    <property type="entry name" value="Calcium release-activated calcium channel protein Orai"/>
    <property type="match status" value="2"/>
</dbReference>
<evidence type="ECO:0000256" key="1">
    <source>
        <dbReference type="ARBA" id="ARBA00004141"/>
    </source>
</evidence>
<comment type="similarity">
    <text evidence="2">Belongs to the Orai family.</text>
</comment>
<dbReference type="Proteomes" id="UP000494165">
    <property type="component" value="Unassembled WGS sequence"/>
</dbReference>
<accession>A0A8S1CTR8</accession>
<feature type="transmembrane region" description="Helical" evidence="8">
    <location>
        <begin position="515"/>
        <end position="538"/>
    </location>
</feature>
<organism evidence="9 10">
    <name type="scientific">Cloeon dipterum</name>
    <dbReference type="NCBI Taxonomy" id="197152"/>
    <lineage>
        <taxon>Eukaryota</taxon>
        <taxon>Metazoa</taxon>
        <taxon>Ecdysozoa</taxon>
        <taxon>Arthropoda</taxon>
        <taxon>Hexapoda</taxon>
        <taxon>Insecta</taxon>
        <taxon>Pterygota</taxon>
        <taxon>Palaeoptera</taxon>
        <taxon>Ephemeroptera</taxon>
        <taxon>Pisciforma</taxon>
        <taxon>Baetidae</taxon>
        <taxon>Cloeon</taxon>
    </lineage>
</organism>
<dbReference type="Pfam" id="PF07856">
    <property type="entry name" value="Orai-1"/>
    <property type="match status" value="2"/>
</dbReference>
<evidence type="ECO:0000256" key="4">
    <source>
        <dbReference type="ARBA" id="ARBA00022989"/>
    </source>
</evidence>
<feature type="region of interest" description="Disordered" evidence="7">
    <location>
        <begin position="65"/>
        <end position="93"/>
    </location>
</feature>
<evidence type="ECO:0000313" key="9">
    <source>
        <dbReference type="EMBL" id="CAB3374038.1"/>
    </source>
</evidence>
<sequence length="599" mass="65887">MTAEQRRRDACCFKNSPLYVGNTRACVCGRSASTTPRPALHTLTRTLKMSQDELMAHQQSMGQLSQASPAARRPLSLHIASNPGSPRLNPSNKFNSLRKAALVLRATQSTASLQSPMQWPAPSRSQSALALQPPTQMPTGPCCCCGHHESGAPQYHRSPSFTSAGEDPEKQSNADGTLTPTGLSWRRLHVSRAKLKATATTSELLSGFAMVAMVELQINTPTNVPEWMFILFSVCTTVLVAVHIFALMISTYILPNIDAVTRLHATELVAESPHERMRFFIELAWGLSTVLGLFLFLVEVAILCWVKFWDYSFASAIASTAIAVPSLLIFIGFAVHFYHTLVVHKCKASDLDLQALEKMKSDLENQLGEGMAAQNKKDESKFTPVELGQVEAGLVPIAASKSAGGKLHNTPLGLAWRQLHYRTAKLKGVHRSAHLIAFFAMEAMAELQVNVPSTAPGWLFSLYAANTVLLITSNFFALMVSTCLLPRMSAISEEYDVDHLRAVPSFSMHDRLHGLVSLSAGLAHVLGLFLFLVEIILLNWVKFWDFSEPAALAGSLTMVPFLLLFVVTFFHFRKTLAEHACSTRMSRIEEVQIELKNVA</sequence>
<dbReference type="PANTHER" id="PTHR31501">
    <property type="entry name" value="CALCIUM RELEASE-ACTIVATED CALCIUM CHANNEL PROTEIN 1"/>
    <property type="match status" value="1"/>
</dbReference>
<feature type="coiled-coil region" evidence="6">
    <location>
        <begin position="346"/>
        <end position="373"/>
    </location>
</feature>
<reference evidence="9 10" key="1">
    <citation type="submission" date="2020-04" db="EMBL/GenBank/DDBJ databases">
        <authorList>
            <person name="Alioto T."/>
            <person name="Alioto T."/>
            <person name="Gomez Garrido J."/>
        </authorList>
    </citation>
    <scope>NUCLEOTIDE SEQUENCE [LARGE SCALE GENOMIC DNA]</scope>
</reference>
<keyword evidence="3 8" id="KW-0812">Transmembrane</keyword>
<dbReference type="InterPro" id="IPR038350">
    <property type="entry name" value="Orai_sf"/>
</dbReference>
<dbReference type="GO" id="GO:0002115">
    <property type="term" value="P:store-operated calcium entry"/>
    <property type="evidence" value="ECO:0007669"/>
    <property type="project" value="TreeGrafter"/>
</dbReference>
<feature type="region of interest" description="Disordered" evidence="7">
    <location>
        <begin position="155"/>
        <end position="179"/>
    </location>
</feature>
<comment type="caution">
    <text evidence="9">The sequence shown here is derived from an EMBL/GenBank/DDBJ whole genome shotgun (WGS) entry which is preliminary data.</text>
</comment>
<evidence type="ECO:0000313" key="10">
    <source>
        <dbReference type="Proteomes" id="UP000494165"/>
    </source>
</evidence>
<dbReference type="AlphaFoldDB" id="A0A8S1CTR8"/>
<keyword evidence="10" id="KW-1185">Reference proteome</keyword>
<evidence type="ECO:0008006" key="11">
    <source>
        <dbReference type="Google" id="ProtNLM"/>
    </source>
</evidence>
<keyword evidence="5 8" id="KW-0472">Membrane</keyword>
<feature type="transmembrane region" description="Helical" evidence="8">
    <location>
        <begin position="283"/>
        <end position="308"/>
    </location>
</feature>
<feature type="transmembrane region" description="Helical" evidence="8">
    <location>
        <begin position="550"/>
        <end position="570"/>
    </location>
</feature>
<evidence type="ECO:0000256" key="2">
    <source>
        <dbReference type="ARBA" id="ARBA00008062"/>
    </source>
</evidence>
<proteinExistence type="inferred from homology"/>
<gene>
    <name evidence="9" type="ORF">CLODIP_2_CD13475</name>
</gene>
<evidence type="ECO:0000256" key="3">
    <source>
        <dbReference type="ARBA" id="ARBA00022692"/>
    </source>
</evidence>
<feature type="transmembrane region" description="Helical" evidence="8">
    <location>
        <begin position="227"/>
        <end position="254"/>
    </location>
</feature>
<dbReference type="GO" id="GO:0015279">
    <property type="term" value="F:store-operated calcium channel activity"/>
    <property type="evidence" value="ECO:0007669"/>
    <property type="project" value="TreeGrafter"/>
</dbReference>
<feature type="compositionally biased region" description="Polar residues" evidence="7">
    <location>
        <begin position="82"/>
        <end position="93"/>
    </location>
</feature>
<name>A0A8S1CTR8_9INSE</name>
<dbReference type="InterPro" id="IPR012446">
    <property type="entry name" value="CRAC_channel"/>
</dbReference>
<dbReference type="EMBL" id="CADEPI010000092">
    <property type="protein sequence ID" value="CAB3374038.1"/>
    <property type="molecule type" value="Genomic_DNA"/>
</dbReference>
<evidence type="ECO:0000256" key="6">
    <source>
        <dbReference type="SAM" id="Coils"/>
    </source>
</evidence>
<evidence type="ECO:0000256" key="5">
    <source>
        <dbReference type="ARBA" id="ARBA00023136"/>
    </source>
</evidence>
<keyword evidence="6" id="KW-0175">Coiled coil</keyword>
<feature type="transmembrane region" description="Helical" evidence="8">
    <location>
        <begin position="314"/>
        <end position="338"/>
    </location>
</feature>
<comment type="subcellular location">
    <subcellularLocation>
        <location evidence="1">Membrane</location>
        <topology evidence="1">Multi-pass membrane protein</topology>
    </subcellularLocation>
</comment>